<dbReference type="Pfam" id="PF09414">
    <property type="entry name" value="RNA_ligase"/>
    <property type="match status" value="1"/>
</dbReference>
<dbReference type="PRINTS" id="PR01048">
    <property type="entry name" value="Y414FAMILY"/>
</dbReference>
<organism evidence="3">
    <name type="scientific">hydrothermal vent metagenome</name>
    <dbReference type="NCBI Taxonomy" id="652676"/>
    <lineage>
        <taxon>unclassified sequences</taxon>
        <taxon>metagenomes</taxon>
        <taxon>ecological metagenomes</taxon>
    </lineage>
</organism>
<evidence type="ECO:0000259" key="1">
    <source>
        <dbReference type="Pfam" id="PF09414"/>
    </source>
</evidence>
<dbReference type="GO" id="GO:0016874">
    <property type="term" value="F:ligase activity"/>
    <property type="evidence" value="ECO:0007669"/>
    <property type="project" value="UniProtKB-KW"/>
</dbReference>
<evidence type="ECO:0000259" key="2">
    <source>
        <dbReference type="Pfam" id="PF18330"/>
    </source>
</evidence>
<dbReference type="Gene3D" id="3.30.70.2160">
    <property type="match status" value="1"/>
</dbReference>
<dbReference type="SUPFAM" id="SSF56091">
    <property type="entry name" value="DNA ligase/mRNA capping enzyme, catalytic domain"/>
    <property type="match status" value="1"/>
</dbReference>
<gene>
    <name evidence="3" type="ORF">MNBD_NITROSPIRAE02-1269</name>
</gene>
<name>A0A3B1CWE7_9ZZZZ</name>
<sequence>MITEFPDFLKKYLPQGRINSETLQSFDISGRTFYRLTKDLSGLPRGTVFWDSGILHGYQKIKRIIHLEQGIRRYFRGPFYVEEKMDGYNVRVRRIGDEVFAFTRGGFICPFTTDRLPDLLPTGFFDDCPDYTLCGEVVGPENPYNSETVPYMKEDIAFFAFDIKDAGGKSLSLGERYRIYEKKALPFVRHRGPFTNSDIEEIKTIVFELDREDREGIVIKSVAAGEEVKYVTLSSCIRDIHSTSHLMTELPAGFYIQRLIRIAAITYEHSLTLDDTARLSIADALIEPLGDTVSRVASGESIKEFFTVRVNRKETMDALMLHLGRAGVSLHLVSIERAGERYKGVFYRTFPKGTKDLRRKLRGHAFYD</sequence>
<dbReference type="InterPro" id="IPR041596">
    <property type="entry name" value="Lig_Pab1020_C"/>
</dbReference>
<proteinExistence type="predicted"/>
<feature type="domain" description="RNA ligase" evidence="1">
    <location>
        <begin position="78"/>
        <end position="224"/>
    </location>
</feature>
<dbReference type="InterPro" id="IPR021122">
    <property type="entry name" value="RNA_ligase_dom_REL/Rnl2"/>
</dbReference>
<accession>A0A3B1CWE7</accession>
<dbReference type="NCBIfam" id="TIGR01209">
    <property type="entry name" value="RNA ligase"/>
    <property type="match status" value="1"/>
</dbReference>
<reference evidence="3" key="1">
    <citation type="submission" date="2018-06" db="EMBL/GenBank/DDBJ databases">
        <authorList>
            <person name="Zhirakovskaya E."/>
        </authorList>
    </citation>
    <scope>NUCLEOTIDE SEQUENCE</scope>
</reference>
<dbReference type="EMBL" id="UOGH01000078">
    <property type="protein sequence ID" value="VAX28204.1"/>
    <property type="molecule type" value="Genomic_DNA"/>
</dbReference>
<dbReference type="AlphaFoldDB" id="A0A3B1CWE7"/>
<dbReference type="InterPro" id="IPR001072">
    <property type="entry name" value="RNA_ligase_Pab1020"/>
</dbReference>
<dbReference type="Gene3D" id="3.30.470.30">
    <property type="entry name" value="DNA ligase/mRNA capping enzyme"/>
    <property type="match status" value="1"/>
</dbReference>
<protein>
    <submittedName>
        <fullName evidence="3">ATP-dependent DNA ligase, homolog of eukaryotic ligase III</fullName>
    </submittedName>
</protein>
<dbReference type="Pfam" id="PF18330">
    <property type="entry name" value="Lig_C"/>
    <property type="match status" value="1"/>
</dbReference>
<feature type="domain" description="RNA ligase Pab1020 C-terminal" evidence="2">
    <location>
        <begin position="244"/>
        <end position="363"/>
    </location>
</feature>
<dbReference type="Gene3D" id="3.30.1490.70">
    <property type="match status" value="1"/>
</dbReference>
<evidence type="ECO:0000313" key="3">
    <source>
        <dbReference type="EMBL" id="VAX28204.1"/>
    </source>
</evidence>
<keyword evidence="3" id="KW-0436">Ligase</keyword>